<feature type="region of interest" description="Disordered" evidence="1">
    <location>
        <begin position="1"/>
        <end position="20"/>
    </location>
</feature>
<evidence type="ECO:0000313" key="6">
    <source>
        <dbReference type="EMBL" id="CAB4923904.1"/>
    </source>
</evidence>
<evidence type="ECO:0000313" key="5">
    <source>
        <dbReference type="EMBL" id="CAB4846679.1"/>
    </source>
</evidence>
<dbReference type="Pfam" id="PF07722">
    <property type="entry name" value="Peptidase_C26"/>
    <property type="match status" value="1"/>
</dbReference>
<evidence type="ECO:0000256" key="1">
    <source>
        <dbReference type="SAM" id="MobiDB-lite"/>
    </source>
</evidence>
<proteinExistence type="predicted"/>
<dbReference type="GO" id="GO:0005829">
    <property type="term" value="C:cytosol"/>
    <property type="evidence" value="ECO:0007669"/>
    <property type="project" value="TreeGrafter"/>
</dbReference>
<evidence type="ECO:0000313" key="4">
    <source>
        <dbReference type="EMBL" id="CAB4807341.1"/>
    </source>
</evidence>
<protein>
    <submittedName>
        <fullName evidence="4">Unannotated protein</fullName>
    </submittedName>
</protein>
<gene>
    <name evidence="3" type="ORF">UFOPK2656_01469</name>
    <name evidence="4" type="ORF">UFOPK3099_00500</name>
    <name evidence="5" type="ORF">UFOPK3267_00303</name>
    <name evidence="6" type="ORF">UFOPK3651_01040</name>
    <name evidence="7" type="ORF">UFOPK3931_01963</name>
    <name evidence="2" type="ORF">UFOPK4189_00785</name>
</gene>
<dbReference type="GO" id="GO:0033969">
    <property type="term" value="F:gamma-glutamyl-gamma-aminobutyrate hydrolase activity"/>
    <property type="evidence" value="ECO:0007669"/>
    <property type="project" value="TreeGrafter"/>
</dbReference>
<dbReference type="AlphaFoldDB" id="A0A6J6YCY1"/>
<reference evidence="4" key="1">
    <citation type="submission" date="2020-05" db="EMBL/GenBank/DDBJ databases">
        <authorList>
            <person name="Chiriac C."/>
            <person name="Salcher M."/>
            <person name="Ghai R."/>
            <person name="Kavagutti S V."/>
        </authorList>
    </citation>
    <scope>NUCLEOTIDE SEQUENCE</scope>
</reference>
<evidence type="ECO:0000313" key="7">
    <source>
        <dbReference type="EMBL" id="CAB4998458.1"/>
    </source>
</evidence>
<dbReference type="Gene3D" id="3.40.50.880">
    <property type="match status" value="1"/>
</dbReference>
<dbReference type="EMBL" id="CAEZYF010000007">
    <property type="protein sequence ID" value="CAB4722540.1"/>
    <property type="molecule type" value="Genomic_DNA"/>
</dbReference>
<evidence type="ECO:0000313" key="2">
    <source>
        <dbReference type="EMBL" id="CAB4363003.1"/>
    </source>
</evidence>
<dbReference type="SUPFAM" id="SSF52317">
    <property type="entry name" value="Class I glutamine amidotransferase-like"/>
    <property type="match status" value="1"/>
</dbReference>
<dbReference type="GO" id="GO:0006598">
    <property type="term" value="P:polyamine catabolic process"/>
    <property type="evidence" value="ECO:0007669"/>
    <property type="project" value="TreeGrafter"/>
</dbReference>
<dbReference type="EMBL" id="CAFBOL010000056">
    <property type="protein sequence ID" value="CAB4998458.1"/>
    <property type="molecule type" value="Genomic_DNA"/>
</dbReference>
<dbReference type="PANTHER" id="PTHR43235">
    <property type="entry name" value="GLUTAMINE AMIDOTRANSFERASE PB2B2.05-RELATED"/>
    <property type="match status" value="1"/>
</dbReference>
<dbReference type="PROSITE" id="PS51273">
    <property type="entry name" value="GATASE_TYPE_1"/>
    <property type="match status" value="1"/>
</dbReference>
<dbReference type="PANTHER" id="PTHR43235:SF1">
    <property type="entry name" value="GLUTAMINE AMIDOTRANSFERASE PB2B2.05-RELATED"/>
    <property type="match status" value="1"/>
</dbReference>
<dbReference type="EMBL" id="CAFAAV010000024">
    <property type="protein sequence ID" value="CAB4807341.1"/>
    <property type="molecule type" value="Genomic_DNA"/>
</dbReference>
<dbReference type="InterPro" id="IPR011697">
    <property type="entry name" value="Peptidase_C26"/>
</dbReference>
<organism evidence="4">
    <name type="scientific">freshwater metagenome</name>
    <dbReference type="NCBI Taxonomy" id="449393"/>
    <lineage>
        <taxon>unclassified sequences</taxon>
        <taxon>metagenomes</taxon>
        <taxon>ecological metagenomes</taxon>
    </lineage>
</organism>
<dbReference type="InterPro" id="IPR044668">
    <property type="entry name" value="PuuD-like"/>
</dbReference>
<sequence length="256" mass="27556">MLEGSPDHRRVRQNDDMSQPPPLIAVCARVLTFSDEGKRDAFSSSQPYSRAVARAGGIPVLVPPIKELSSNAATVLQHFDGVLLPGGGDVDPTRYGQEPDEDTIYGVVKAHDDLDIAICHAAIELDLPMLALCRGMQVLNVALGGTLVQDIANSDHWMREHTVTLAEGCKIAKAVGTTHLEHCHSVHHQGLALLAPSLVACGWSEDGQLEAVELPTSSWIVGAQWHPEDTAPNKPQQQALYDELVRRAAARAHAIG</sequence>
<name>A0A6J6YCY1_9ZZZZ</name>
<evidence type="ECO:0000313" key="3">
    <source>
        <dbReference type="EMBL" id="CAB4722540.1"/>
    </source>
</evidence>
<dbReference type="EMBL" id="CAFBIY010000010">
    <property type="protein sequence ID" value="CAB4846679.1"/>
    <property type="molecule type" value="Genomic_DNA"/>
</dbReference>
<dbReference type="CDD" id="cd01745">
    <property type="entry name" value="GATase1_2"/>
    <property type="match status" value="1"/>
</dbReference>
<dbReference type="InterPro" id="IPR029062">
    <property type="entry name" value="Class_I_gatase-like"/>
</dbReference>
<feature type="compositionally biased region" description="Basic and acidic residues" evidence="1">
    <location>
        <begin position="1"/>
        <end position="15"/>
    </location>
</feature>
<accession>A0A6J6YCY1</accession>
<dbReference type="EMBL" id="CAFBMT010000004">
    <property type="protein sequence ID" value="CAB4923904.1"/>
    <property type="molecule type" value="Genomic_DNA"/>
</dbReference>
<dbReference type="EMBL" id="CAESGF010000004">
    <property type="protein sequence ID" value="CAB4363003.1"/>
    <property type="molecule type" value="Genomic_DNA"/>
</dbReference>